<dbReference type="EC" id="2.1.1.-" evidence="4"/>
<feature type="compositionally biased region" description="Basic residues" evidence="5">
    <location>
        <begin position="1"/>
        <end position="12"/>
    </location>
</feature>
<evidence type="ECO:0000256" key="2">
    <source>
        <dbReference type="ARBA" id="ARBA00022603"/>
    </source>
</evidence>
<organism evidence="6 7">
    <name type="scientific">Hypericibacter terrae</name>
    <dbReference type="NCBI Taxonomy" id="2602015"/>
    <lineage>
        <taxon>Bacteria</taxon>
        <taxon>Pseudomonadati</taxon>
        <taxon>Pseudomonadota</taxon>
        <taxon>Alphaproteobacteria</taxon>
        <taxon>Rhodospirillales</taxon>
        <taxon>Dongiaceae</taxon>
        <taxon>Hypericibacter</taxon>
    </lineage>
</organism>
<evidence type="ECO:0000256" key="4">
    <source>
        <dbReference type="PIRNR" id="PIRNR037567"/>
    </source>
</evidence>
<keyword evidence="2 6" id="KW-0489">Methyltransferase</keyword>
<name>A0A5J6MJJ4_9PROT</name>
<dbReference type="EMBL" id="CP042906">
    <property type="protein sequence ID" value="QEX17539.1"/>
    <property type="molecule type" value="Genomic_DNA"/>
</dbReference>
<sequence>MDSSRATRRARRPRDTGHLGTALLGGPPLRNSFKPLEPMSQDQLMAIHEASLTLLEEIGIEFMGKAARAAFREAGADVNDSTGLVKIPRDLISAALESAPGSFVLTPRNPARRLHIGGNHISFGLVAGPPNIHDGVAGRRSGNLQDYRSLIKLAQSFDIIHFIGNQPTAPVELPSRTRHLDCYLANVTFSDRVYHCTSIGRNRALDGIDIMAISRGITREAMAADPGVVTIISVNSPRRFDEAMSDGLMAMSEFGQAVVVTPFTLMGAMTPVTLAAALTQQNAEALSGVALTQLTRPGSPVVYGAFTSNVDMRSGAPAFGTPENARATLAAGQLARLYNLPYRASNSSASNAVDAQAAYESQMSIWSAVMGHANLVYHGAGWMEGGLTASFEKVILDVEMLQMMAETIKPIDIDPTEIAEGLKAIAAVPTGGHFFGADHTLAHYETAFYKPLLSNWQNYENWELAGGLDATRRATQIWQKALEVYEQPPLDPAIEEALTAFVARRKEELKDVDH</sequence>
<proteinExistence type="inferred from homology"/>
<evidence type="ECO:0000256" key="5">
    <source>
        <dbReference type="SAM" id="MobiDB-lite"/>
    </source>
</evidence>
<dbReference type="KEGG" id="htq:FRZ44_28390"/>
<dbReference type="InterPro" id="IPR010426">
    <property type="entry name" value="MTTB_MeTrfase"/>
</dbReference>
<evidence type="ECO:0000256" key="1">
    <source>
        <dbReference type="ARBA" id="ARBA00007137"/>
    </source>
</evidence>
<dbReference type="GO" id="GO:0015948">
    <property type="term" value="P:methanogenesis"/>
    <property type="evidence" value="ECO:0007669"/>
    <property type="project" value="UniProtKB-UniRule"/>
</dbReference>
<dbReference type="AlphaFoldDB" id="A0A5J6MJJ4"/>
<dbReference type="OrthoDB" id="5713681at2"/>
<dbReference type="RefSeq" id="WP_151177791.1">
    <property type="nucleotide sequence ID" value="NZ_CP042906.1"/>
</dbReference>
<dbReference type="GO" id="GO:0032259">
    <property type="term" value="P:methylation"/>
    <property type="evidence" value="ECO:0007669"/>
    <property type="project" value="UniProtKB-KW"/>
</dbReference>
<evidence type="ECO:0000313" key="6">
    <source>
        <dbReference type="EMBL" id="QEX17539.1"/>
    </source>
</evidence>
<keyword evidence="7" id="KW-1185">Reference proteome</keyword>
<keyword evidence="3 4" id="KW-0808">Transferase</keyword>
<reference evidence="6 7" key="1">
    <citation type="submission" date="2019-08" db="EMBL/GenBank/DDBJ databases">
        <title>Hyperibacter terrae gen. nov., sp. nov. and Hyperibacter viscosus sp. nov., two new members in the family Rhodospirillaceae isolated from the rhizosphere of Hypericum perforatum.</title>
        <authorList>
            <person name="Noviana Z."/>
        </authorList>
    </citation>
    <scope>NUCLEOTIDE SEQUENCE [LARGE SCALE GENOMIC DNA]</scope>
    <source>
        <strain evidence="6 7">R5913</strain>
    </source>
</reference>
<comment type="similarity">
    <text evidence="1 4">Belongs to the trimethylamine methyltransferase family.</text>
</comment>
<dbReference type="Gene3D" id="3.20.20.480">
    <property type="entry name" value="Trimethylamine methyltransferase-like"/>
    <property type="match status" value="1"/>
</dbReference>
<feature type="region of interest" description="Disordered" evidence="5">
    <location>
        <begin position="1"/>
        <end position="27"/>
    </location>
</feature>
<dbReference type="PIRSF" id="PIRSF037567">
    <property type="entry name" value="MTTB_MeTrfase"/>
    <property type="match status" value="1"/>
</dbReference>
<dbReference type="Proteomes" id="UP000326202">
    <property type="component" value="Chromosome"/>
</dbReference>
<gene>
    <name evidence="6" type="ORF">FRZ44_28390</name>
</gene>
<evidence type="ECO:0000313" key="7">
    <source>
        <dbReference type="Proteomes" id="UP000326202"/>
    </source>
</evidence>
<dbReference type="GO" id="GO:0008168">
    <property type="term" value="F:methyltransferase activity"/>
    <property type="evidence" value="ECO:0007669"/>
    <property type="project" value="UniProtKB-KW"/>
</dbReference>
<protein>
    <recommendedName>
        <fullName evidence="4">Methyltransferase</fullName>
        <ecNumber evidence="4">2.1.1.-</ecNumber>
    </recommendedName>
</protein>
<dbReference type="Pfam" id="PF06253">
    <property type="entry name" value="MTTB"/>
    <property type="match status" value="1"/>
</dbReference>
<accession>A0A5J6MJJ4</accession>
<dbReference type="InterPro" id="IPR038601">
    <property type="entry name" value="MttB-like_sf"/>
</dbReference>
<evidence type="ECO:0000256" key="3">
    <source>
        <dbReference type="ARBA" id="ARBA00022679"/>
    </source>
</evidence>